<evidence type="ECO:0000256" key="1">
    <source>
        <dbReference type="ARBA" id="ARBA00004141"/>
    </source>
</evidence>
<feature type="transmembrane region" description="Helical" evidence="5">
    <location>
        <begin position="385"/>
        <end position="403"/>
    </location>
</feature>
<keyword evidence="2 5" id="KW-0812">Transmembrane</keyword>
<evidence type="ECO:0000256" key="2">
    <source>
        <dbReference type="ARBA" id="ARBA00022692"/>
    </source>
</evidence>
<organism evidence="7 8">
    <name type="scientific">Saccoglossus kowalevskii</name>
    <name type="common">Acorn worm</name>
    <dbReference type="NCBI Taxonomy" id="10224"/>
    <lineage>
        <taxon>Eukaryota</taxon>
        <taxon>Metazoa</taxon>
        <taxon>Hemichordata</taxon>
        <taxon>Enteropneusta</taxon>
        <taxon>Harrimaniidae</taxon>
        <taxon>Saccoglossus</taxon>
    </lineage>
</organism>
<comment type="subcellular location">
    <subcellularLocation>
        <location evidence="1">Membrane</location>
        <topology evidence="1">Multi-pass membrane protein</topology>
    </subcellularLocation>
</comment>
<feature type="transmembrane region" description="Helical" evidence="5">
    <location>
        <begin position="29"/>
        <end position="52"/>
    </location>
</feature>
<feature type="transmembrane region" description="Helical" evidence="5">
    <location>
        <begin position="64"/>
        <end position="81"/>
    </location>
</feature>
<name>A0ABM0M2J1_SACKO</name>
<reference evidence="8" key="1">
    <citation type="submission" date="2025-08" db="UniProtKB">
        <authorList>
            <consortium name="RefSeq"/>
        </authorList>
    </citation>
    <scope>IDENTIFICATION</scope>
    <source>
        <tissue evidence="8">Testes</tissue>
    </source>
</reference>
<evidence type="ECO:0000313" key="8">
    <source>
        <dbReference type="RefSeq" id="XP_006814232.1"/>
    </source>
</evidence>
<dbReference type="PANTHER" id="PTHR46141">
    <property type="entry name" value="SODIUM LEAK CHANNEL NON-SELECTIVE PROTEIN"/>
    <property type="match status" value="1"/>
</dbReference>
<dbReference type="InterPro" id="IPR027359">
    <property type="entry name" value="Volt_channel_dom_sf"/>
</dbReference>
<protein>
    <submittedName>
        <fullName evidence="8">Sodium leak channel non-selective protein-like</fullName>
    </submittedName>
</protein>
<evidence type="ECO:0000256" key="4">
    <source>
        <dbReference type="ARBA" id="ARBA00023136"/>
    </source>
</evidence>
<feature type="domain" description="Ion transport" evidence="6">
    <location>
        <begin position="319"/>
        <end position="566"/>
    </location>
</feature>
<evidence type="ECO:0000259" key="6">
    <source>
        <dbReference type="Pfam" id="PF00520"/>
    </source>
</evidence>
<gene>
    <name evidence="8" type="primary">LOC102802094</name>
</gene>
<keyword evidence="3 5" id="KW-1133">Transmembrane helix</keyword>
<feature type="transmembrane region" description="Helical" evidence="5">
    <location>
        <begin position="321"/>
        <end position="339"/>
    </location>
</feature>
<dbReference type="Gene3D" id="1.20.120.350">
    <property type="entry name" value="Voltage-gated potassium channels. Chain C"/>
    <property type="match status" value="2"/>
</dbReference>
<feature type="non-terminal residue" evidence="8">
    <location>
        <position position="592"/>
    </location>
</feature>
<evidence type="ECO:0000256" key="5">
    <source>
        <dbReference type="SAM" id="Phobius"/>
    </source>
</evidence>
<dbReference type="RefSeq" id="XP_006814232.1">
    <property type="nucleotide sequence ID" value="XM_006814169.1"/>
</dbReference>
<dbReference type="Gene3D" id="1.10.287.70">
    <property type="match status" value="2"/>
</dbReference>
<dbReference type="Proteomes" id="UP000694865">
    <property type="component" value="Unplaced"/>
</dbReference>
<feature type="transmembrane region" description="Helical" evidence="5">
    <location>
        <begin position="244"/>
        <end position="266"/>
    </location>
</feature>
<feature type="transmembrane region" description="Helical" evidence="5">
    <location>
        <begin position="351"/>
        <end position="373"/>
    </location>
</feature>
<dbReference type="GeneID" id="102802094"/>
<evidence type="ECO:0000313" key="7">
    <source>
        <dbReference type="Proteomes" id="UP000694865"/>
    </source>
</evidence>
<dbReference type="InterPro" id="IPR028823">
    <property type="entry name" value="NALCN"/>
</dbReference>
<sequence>MIFVTVLACMSMMYETPKQRVMNTPVLQIAEYAFVICMSIEMIVKTLADGLFFTPNAVIRDFGGILECFILLVSVVFLVWMPQEVPAASGAQILMVLRCLRPLRIFILVPHMRRVVHELCRGFREITLVSVLLLAFMFIFASYGVQILGDKLARCNDRNISTKEECVGNFFQVVSYRKFPSRILWDKNETYPSMVVPRVWSNPRNWNFDDLGSAMIGLFEVLSLEGWLEVRDIIIRQTNLWETIYIHTFVFIGCMIGLTLFVGVVISNFFENKGTALLTVDQRRWQDLKGRLQLAQPLHIPPRPDAYPMRAKVYDFTQHKYFKKCIALLVIVNFFLLSVQWDSDNGHRTFVLASTSVAFTFIFVIEVILKIICMTITGYWQSRRNRYELLVTVLGVIWIVLQFTLANQFSYAFGVAIIILRFFTITGKHPTLKMLMLTIVVSVFKSFFVIAGLFLMMTCYAFAGVVLFGTVKYGENLERHANFKTAPLAIAVLMRCITGEDWNKIMHDCMVSPPYCTMGPNYWESDCGNFGAALLYFCSFYIIIAYIVLNLLVGIIMENFSLFYSNDEDALLSYADLKNFQITWNMVDVSRR</sequence>
<dbReference type="SUPFAM" id="SSF81324">
    <property type="entry name" value="Voltage-gated potassium channels"/>
    <property type="match status" value="2"/>
</dbReference>
<accession>A0ABM0M2J1</accession>
<dbReference type="PANTHER" id="PTHR46141:SF1">
    <property type="entry name" value="SODIUM LEAK CHANNEL NALCN"/>
    <property type="match status" value="1"/>
</dbReference>
<keyword evidence="4 5" id="KW-0472">Membrane</keyword>
<keyword evidence="7" id="KW-1185">Reference proteome</keyword>
<dbReference type="InterPro" id="IPR005821">
    <property type="entry name" value="Ion_trans_dom"/>
</dbReference>
<feature type="transmembrane region" description="Helical" evidence="5">
    <location>
        <begin position="533"/>
        <end position="556"/>
    </location>
</feature>
<feature type="transmembrane region" description="Helical" evidence="5">
    <location>
        <begin position="409"/>
        <end position="426"/>
    </location>
</feature>
<dbReference type="Pfam" id="PF00520">
    <property type="entry name" value="Ion_trans"/>
    <property type="match status" value="2"/>
</dbReference>
<feature type="domain" description="Ion transport" evidence="6">
    <location>
        <begin position="1"/>
        <end position="272"/>
    </location>
</feature>
<proteinExistence type="predicted"/>
<evidence type="ECO:0000256" key="3">
    <source>
        <dbReference type="ARBA" id="ARBA00022989"/>
    </source>
</evidence>
<feature type="transmembrane region" description="Helical" evidence="5">
    <location>
        <begin position="128"/>
        <end position="149"/>
    </location>
</feature>
<feature type="transmembrane region" description="Helical" evidence="5">
    <location>
        <begin position="447"/>
        <end position="469"/>
    </location>
</feature>